<keyword evidence="4 9" id="KW-0238">DNA-binding</keyword>
<evidence type="ECO:0000313" key="9">
    <source>
        <dbReference type="EMBL" id="MBB4959594.1"/>
    </source>
</evidence>
<sequence length="1084" mass="115279">MRFEVLGPMRVRTPAGADVPIRSRHERTLLAILLFRVGQPVTADQLVATLWSERPPASYLSNLHTYLSRLRSRLPDVAIEQVNGAYRIQVEPDDLDLLIFQQELAAGRAALAEDDPAAAIVRFRRGLALWRGEPLADLSIDPLDPQFAQLSAERLGAIEDCVDAELTLADSGDRSELLAELHGLVVEHPLRERLHGQLMVALCLAGRRANALAAYQSVRNVMITELGIEPGPELRRLHQAILRGEDVTFAIQSGRPAHRPQSVFPVCQLPPPVAGFVGRTEVVEQVVRLVTPRANAVPLLAISGPPGIGKSALVVRVAHQLRTSFPDGQIFAQLTGATARRDPSAVLTDLLHSLGVPAAAVPQSLPALTNAYRARLADRRVLVVLDDAADPAQVRALLPGTPGSAVLVTSRSRLSGLTDAAHLQLGPLTDDEAHQLLRQVAGPEQVAGEPGQAARIATACGNLPLALRIAGTRLATRMSSVATLADRLDDQHRRLTELAVSDQQVRASLALSVQALTGPTRKAFGLLHLLGPVSFAGWAVAALLGRPDADRVLDELVEASLLEPVHLDGGGTRYRLHDLLRVYSAELAGTVDADDTDDVGRANALDVGRTGMVGRANALDVGRTGKLGRNSDVGRTAALERLLATTVFLIGTAAARLPRTLTWSRPTKSPPDPPLSADTARQSTGAPLPAETTEQPAGDPLGWLDTERAYLVAVVATAETEGADRAVLQLTEQLAPYLWIGGHWADLRSVQRVTRRVAARTGNDRETARMDLVAGVLSLVAGDVTAADGSLAASRSAFEQLADRHGLACVLADQAVLRSNYQDGADEAVRMARRAIELFEAEGDPLAAILTAPGLSAALRKLGRLSEALVIDQAATGRAVQLDVAPVVVARCLNALALTRLLIGQLPEAYTTADRAVRLLRASGERYVLIPALHHLALAAAGLDRREEAVRLLAEGHGIAVELGDRIGATGLERDLAASRIGDGQVDEAVATLRRCLRTFRTMGSRSAQATTLAVLAHAYGTLGDPVSADTARQQATRLVAGRDSRALVLSSLVLRLAAAAQSGRLPVLVGDGRSETENVIPRD</sequence>
<dbReference type="InterPro" id="IPR011990">
    <property type="entry name" value="TPR-like_helical_dom_sf"/>
</dbReference>
<feature type="region of interest" description="Disordered" evidence="6">
    <location>
        <begin position="661"/>
        <end position="700"/>
    </location>
</feature>
<evidence type="ECO:0000256" key="3">
    <source>
        <dbReference type="ARBA" id="ARBA00023015"/>
    </source>
</evidence>
<dbReference type="SUPFAM" id="SSF48452">
    <property type="entry name" value="TPR-like"/>
    <property type="match status" value="3"/>
</dbReference>
<dbReference type="Proteomes" id="UP000578819">
    <property type="component" value="Unassembled WGS sequence"/>
</dbReference>
<feature type="domain" description="OmpR/PhoB-type" evidence="7">
    <location>
        <begin position="18"/>
        <end position="88"/>
    </location>
</feature>
<dbReference type="SUPFAM" id="SSF52540">
    <property type="entry name" value="P-loop containing nucleoside triphosphate hydrolases"/>
    <property type="match status" value="1"/>
</dbReference>
<name>A0A7W7SRG8_9ACTN</name>
<evidence type="ECO:0000259" key="8">
    <source>
        <dbReference type="SMART" id="SM01043"/>
    </source>
</evidence>
<dbReference type="Pfam" id="PF03704">
    <property type="entry name" value="BTAD"/>
    <property type="match status" value="1"/>
</dbReference>
<dbReference type="Gene3D" id="1.10.10.10">
    <property type="entry name" value="Winged helix-like DNA-binding domain superfamily/Winged helix DNA-binding domain"/>
    <property type="match status" value="1"/>
</dbReference>
<dbReference type="GO" id="GO:0006355">
    <property type="term" value="P:regulation of DNA-templated transcription"/>
    <property type="evidence" value="ECO:0007669"/>
    <property type="project" value="InterPro"/>
</dbReference>
<evidence type="ECO:0000256" key="4">
    <source>
        <dbReference type="ARBA" id="ARBA00023125"/>
    </source>
</evidence>
<dbReference type="GO" id="GO:0003677">
    <property type="term" value="F:DNA binding"/>
    <property type="evidence" value="ECO:0007669"/>
    <property type="project" value="UniProtKB-KW"/>
</dbReference>
<keyword evidence="5" id="KW-0804">Transcription</keyword>
<dbReference type="SMART" id="SM00862">
    <property type="entry name" value="Trans_reg_C"/>
    <property type="match status" value="1"/>
</dbReference>
<feature type="domain" description="Bacterial transcriptional activator" evidence="8">
    <location>
        <begin position="95"/>
        <end position="242"/>
    </location>
</feature>
<keyword evidence="2" id="KW-0677">Repeat</keyword>
<evidence type="ECO:0000256" key="1">
    <source>
        <dbReference type="ARBA" id="ARBA00005820"/>
    </source>
</evidence>
<accession>A0A7W7SRG8</accession>
<dbReference type="AlphaFoldDB" id="A0A7W7SRG8"/>
<dbReference type="InterPro" id="IPR005158">
    <property type="entry name" value="BTAD"/>
</dbReference>
<dbReference type="InterPro" id="IPR002182">
    <property type="entry name" value="NB-ARC"/>
</dbReference>
<evidence type="ECO:0000313" key="10">
    <source>
        <dbReference type="Proteomes" id="UP000578819"/>
    </source>
</evidence>
<dbReference type="InterPro" id="IPR001867">
    <property type="entry name" value="OmpR/PhoB-type_DNA-bd"/>
</dbReference>
<dbReference type="CDD" id="cd15831">
    <property type="entry name" value="BTAD"/>
    <property type="match status" value="1"/>
</dbReference>
<dbReference type="GO" id="GO:0043531">
    <property type="term" value="F:ADP binding"/>
    <property type="evidence" value="ECO:0007669"/>
    <property type="project" value="InterPro"/>
</dbReference>
<dbReference type="GO" id="GO:0000160">
    <property type="term" value="P:phosphorelay signal transduction system"/>
    <property type="evidence" value="ECO:0007669"/>
    <property type="project" value="InterPro"/>
</dbReference>
<dbReference type="PANTHER" id="PTHR35807">
    <property type="entry name" value="TRANSCRIPTIONAL REGULATOR REDD-RELATED"/>
    <property type="match status" value="1"/>
</dbReference>
<dbReference type="Gene3D" id="1.10.8.430">
    <property type="entry name" value="Helical domain of apoptotic protease-activating factors"/>
    <property type="match status" value="1"/>
</dbReference>
<dbReference type="InterPro" id="IPR036388">
    <property type="entry name" value="WH-like_DNA-bd_sf"/>
</dbReference>
<dbReference type="InterPro" id="IPR016032">
    <property type="entry name" value="Sig_transdc_resp-reg_C-effctor"/>
</dbReference>
<organism evidence="9 10">
    <name type="scientific">Micromonospora polyrhachis</name>
    <dbReference type="NCBI Taxonomy" id="1282883"/>
    <lineage>
        <taxon>Bacteria</taxon>
        <taxon>Bacillati</taxon>
        <taxon>Actinomycetota</taxon>
        <taxon>Actinomycetes</taxon>
        <taxon>Micromonosporales</taxon>
        <taxon>Micromonosporaceae</taxon>
        <taxon>Micromonospora</taxon>
    </lineage>
</organism>
<evidence type="ECO:0000259" key="7">
    <source>
        <dbReference type="SMART" id="SM00862"/>
    </source>
</evidence>
<dbReference type="InterPro" id="IPR027417">
    <property type="entry name" value="P-loop_NTPase"/>
</dbReference>
<dbReference type="InterPro" id="IPR051677">
    <property type="entry name" value="AfsR-DnrI-RedD_regulator"/>
</dbReference>
<dbReference type="Gene3D" id="1.25.40.10">
    <property type="entry name" value="Tetratricopeptide repeat domain"/>
    <property type="match status" value="2"/>
</dbReference>
<evidence type="ECO:0000256" key="2">
    <source>
        <dbReference type="ARBA" id="ARBA00022737"/>
    </source>
</evidence>
<keyword evidence="10" id="KW-1185">Reference proteome</keyword>
<dbReference type="PRINTS" id="PR00364">
    <property type="entry name" value="DISEASERSIST"/>
</dbReference>
<gene>
    <name evidence="9" type="ORF">FHR38_003327</name>
</gene>
<dbReference type="PANTHER" id="PTHR35807:SF1">
    <property type="entry name" value="TRANSCRIPTIONAL REGULATOR REDD"/>
    <property type="match status" value="1"/>
</dbReference>
<dbReference type="SUPFAM" id="SSF46894">
    <property type="entry name" value="C-terminal effector domain of the bipartite response regulators"/>
    <property type="match status" value="1"/>
</dbReference>
<comment type="similarity">
    <text evidence="1">Belongs to the AfsR/DnrI/RedD regulatory family.</text>
</comment>
<dbReference type="EMBL" id="JACHJW010000001">
    <property type="protein sequence ID" value="MBB4959594.1"/>
    <property type="molecule type" value="Genomic_DNA"/>
</dbReference>
<proteinExistence type="inferred from homology"/>
<dbReference type="Pfam" id="PF00931">
    <property type="entry name" value="NB-ARC"/>
    <property type="match status" value="1"/>
</dbReference>
<dbReference type="SMART" id="SM01043">
    <property type="entry name" value="BTAD"/>
    <property type="match status" value="1"/>
</dbReference>
<dbReference type="InterPro" id="IPR042197">
    <property type="entry name" value="Apaf_helical"/>
</dbReference>
<dbReference type="Gene3D" id="3.40.50.300">
    <property type="entry name" value="P-loop containing nucleotide triphosphate hydrolases"/>
    <property type="match status" value="1"/>
</dbReference>
<dbReference type="RefSeq" id="WP_184535498.1">
    <property type="nucleotide sequence ID" value="NZ_JACHJW010000001.1"/>
</dbReference>
<evidence type="ECO:0000256" key="6">
    <source>
        <dbReference type="SAM" id="MobiDB-lite"/>
    </source>
</evidence>
<keyword evidence="3" id="KW-0805">Transcription regulation</keyword>
<comment type="caution">
    <text evidence="9">The sequence shown here is derived from an EMBL/GenBank/DDBJ whole genome shotgun (WGS) entry which is preliminary data.</text>
</comment>
<protein>
    <submittedName>
        <fullName evidence="9">DNA-binding SARP family transcriptional activator/tetratricopeptide (TPR) repeat protein</fullName>
    </submittedName>
</protein>
<reference evidence="9 10" key="1">
    <citation type="submission" date="2020-08" db="EMBL/GenBank/DDBJ databases">
        <title>Sequencing the genomes of 1000 actinobacteria strains.</title>
        <authorList>
            <person name="Klenk H.-P."/>
        </authorList>
    </citation>
    <scope>NUCLEOTIDE SEQUENCE [LARGE SCALE GENOMIC DNA]</scope>
    <source>
        <strain evidence="9 10">DSM 45886</strain>
    </source>
</reference>
<evidence type="ECO:0000256" key="5">
    <source>
        <dbReference type="ARBA" id="ARBA00023163"/>
    </source>
</evidence>